<reference evidence="6" key="1">
    <citation type="journal article" date="2020" name="Fungal Divers.">
        <title>Resolving the Mortierellaceae phylogeny through synthesis of multi-gene phylogenetics and phylogenomics.</title>
        <authorList>
            <person name="Vandepol N."/>
            <person name="Liber J."/>
            <person name="Desiro A."/>
            <person name="Na H."/>
            <person name="Kennedy M."/>
            <person name="Barry K."/>
            <person name="Grigoriev I.V."/>
            <person name="Miller A.N."/>
            <person name="O'Donnell K."/>
            <person name="Stajich J.E."/>
            <person name="Bonito G."/>
        </authorList>
    </citation>
    <scope>NUCLEOTIDE SEQUENCE</scope>
    <source>
        <strain evidence="6">KOD1015</strain>
    </source>
</reference>
<evidence type="ECO:0000256" key="4">
    <source>
        <dbReference type="SAM" id="MobiDB-lite"/>
    </source>
</evidence>
<keyword evidence="2" id="KW-0268">Exocytosis</keyword>
<evidence type="ECO:0000256" key="2">
    <source>
        <dbReference type="ARBA" id="ARBA00022483"/>
    </source>
</evidence>
<evidence type="ECO:0000256" key="1">
    <source>
        <dbReference type="ARBA" id="ARBA00008070"/>
    </source>
</evidence>
<dbReference type="Proteomes" id="UP000780801">
    <property type="component" value="Unassembled WGS sequence"/>
</dbReference>
<comment type="similarity">
    <text evidence="1">Belongs to the WD repeat L(2)GL family.</text>
</comment>
<keyword evidence="3" id="KW-0853">WD repeat</keyword>
<feature type="region of interest" description="Disordered" evidence="4">
    <location>
        <begin position="809"/>
        <end position="854"/>
    </location>
</feature>
<evidence type="ECO:0000313" key="7">
    <source>
        <dbReference type="Proteomes" id="UP000780801"/>
    </source>
</evidence>
<dbReference type="GO" id="GO:0006893">
    <property type="term" value="P:Golgi to plasma membrane transport"/>
    <property type="evidence" value="ECO:0007669"/>
    <property type="project" value="TreeGrafter"/>
</dbReference>
<feature type="compositionally biased region" description="Pro residues" evidence="4">
    <location>
        <begin position="1000"/>
        <end position="1009"/>
    </location>
</feature>
<accession>A0A9P6KGV0</accession>
<protein>
    <recommendedName>
        <fullName evidence="5">Lethal giant larvae (Lgl)-like C-terminal domain-containing protein</fullName>
    </recommendedName>
</protein>
<organism evidence="6 7">
    <name type="scientific">Lunasporangiospora selenospora</name>
    <dbReference type="NCBI Taxonomy" id="979761"/>
    <lineage>
        <taxon>Eukaryota</taxon>
        <taxon>Fungi</taxon>
        <taxon>Fungi incertae sedis</taxon>
        <taxon>Mucoromycota</taxon>
        <taxon>Mortierellomycotina</taxon>
        <taxon>Mortierellomycetes</taxon>
        <taxon>Mortierellales</taxon>
        <taxon>Mortierellaceae</taxon>
        <taxon>Lunasporangiospora</taxon>
    </lineage>
</organism>
<dbReference type="InterPro" id="IPR015943">
    <property type="entry name" value="WD40/YVTN_repeat-like_dom_sf"/>
</dbReference>
<feature type="domain" description="Lethal giant larvae (Lgl)-like C-terminal" evidence="5">
    <location>
        <begin position="741"/>
        <end position="953"/>
    </location>
</feature>
<proteinExistence type="inferred from homology"/>
<dbReference type="Pfam" id="PF08596">
    <property type="entry name" value="Lgl_C"/>
    <property type="match status" value="1"/>
</dbReference>
<feature type="repeat" description="WD" evidence="3">
    <location>
        <begin position="253"/>
        <end position="287"/>
    </location>
</feature>
<dbReference type="EMBL" id="JAABOA010000416">
    <property type="protein sequence ID" value="KAF9584423.1"/>
    <property type="molecule type" value="Genomic_DNA"/>
</dbReference>
<dbReference type="GO" id="GO:0045159">
    <property type="term" value="F:myosin II binding"/>
    <property type="evidence" value="ECO:0007669"/>
    <property type="project" value="TreeGrafter"/>
</dbReference>
<feature type="compositionally biased region" description="Low complexity" evidence="4">
    <location>
        <begin position="830"/>
        <end position="842"/>
    </location>
</feature>
<dbReference type="SUPFAM" id="SSF50978">
    <property type="entry name" value="WD40 repeat-like"/>
    <property type="match status" value="1"/>
</dbReference>
<dbReference type="PANTHER" id="PTHR10241">
    <property type="entry name" value="LETHAL 2 GIANT LARVAE PROTEIN"/>
    <property type="match status" value="1"/>
</dbReference>
<feature type="non-terminal residue" evidence="6">
    <location>
        <position position="1"/>
    </location>
</feature>
<gene>
    <name evidence="6" type="ORF">BGW38_006496</name>
</gene>
<dbReference type="GO" id="GO:0005096">
    <property type="term" value="F:GTPase activator activity"/>
    <property type="evidence" value="ECO:0007669"/>
    <property type="project" value="TreeGrafter"/>
</dbReference>
<sequence>MSFFTKIKNVVQTEGARGIRQVLQKEGTKRLAQDLSAGLSIDTLNFCETRRYGLPALISSIAVDPIQGLLATGTYKGAIAVTGGSEVVCYLELEEGISVKMLAFQPGSPILVALDVKNAITVFDLIKKQRLFVRNARNIVTCMELLSGSNWLFQGLRDGTVDVFDVYRGQTVHYKIPNIIPDGKRNSMVVSIQAHPIDSNQLLIAYNTGVVLWNIIQKTVIRTFIYEIPPGATGGIAMGNNMMAMNEYRYPHVTVISWRPDGQGFVGGYDDGCFVFWDIRQERPVLARTVHELNVNIPGTRPAIERENAQFVPIYRLTWCLHANKEDMTLIVAGGTSSLDMFGLHLYEYPPRPDYKKPRRHQTLPMESDILDFIVLPRNSPWYNGALDPLAVLVLTNKGGIKAYSFNPPYAQHAIPSCLTFAEPKVLMTKVYGPLSPDQYSRLVNGLYDIKKPSPYQRLPIFGGKLATVDESRVCHDILVTAHDDCSIRFWEGASFQPIRHLTTELGALFFKNQTEIVAFEYSIQSQVLTVGFANGHWVYGRLSKDGNEYLARQSNIAQSVHEGHIADALATEMERGLNITNSQCDPSQQQEATSSGHFTEDYSQNFEREQSFRTGPAPTHGPDYPSREEYARSQAPSPSTNQSRSNSVRSQSSLPGVNSPPGDHGPTSPFTPGTIDPSHEHSSPPPESVEGKVVSPEGRYLDPTPPLPDRATTSPLLPPLPDRGPSPSLPPRPQFMEACLNQGAEFSPVTKSNSTHLGRINQIAISDCGLVAVSDEFYSLSITDTRTGRLLHVEDLKVVMLDQEKIPAAGDGNVSSNHDEHHRSHQVHPNHNPHAGANANPLDPSLDPQQQEQSLQRVGVVISSLEFIVSTTSDQDKTPSLLLLAGSTEGVYIIFAIEPIGLASPPMSPPQQHQQQQQHHEVMAQRRIRKVETFQTKEKYASVHTSIINVLTPESAPVAQIAMQSTTSLSSVSTATSYATTATGSSMTSLPHHDKDLPSHPPPLPSRPLPVSSAEHHPKPSIYSTLKDAQDKVMTKAHQRLNYLVCVSEYSVRVHMNCTSRRIHKVDLLNHPQLGPNPNREASGATGPGGVGRIMAANVIYHQGACCLLCLTETGRILLFSIPKLELISLGGHGGALTPSPGPGGNNGSSRGGREPTLELPIVLEKERLRTSVILSDGRLLVPILKFEFRMYSLWGHDLFWKSHRVPNDEASFSQQGRTAAGNSEAMQLYDPLMTIPLRPSAQLSVTGISNTGGSGFGGWLGSVSNAVSSALTGEESPPKLEDLDQL</sequence>
<feature type="region of interest" description="Disordered" evidence="4">
    <location>
        <begin position="609"/>
        <end position="735"/>
    </location>
</feature>
<dbReference type="GO" id="GO:0019905">
    <property type="term" value="F:syntaxin binding"/>
    <property type="evidence" value="ECO:0007669"/>
    <property type="project" value="TreeGrafter"/>
</dbReference>
<dbReference type="InterPro" id="IPR036322">
    <property type="entry name" value="WD40_repeat_dom_sf"/>
</dbReference>
<evidence type="ECO:0000259" key="5">
    <source>
        <dbReference type="Pfam" id="PF08596"/>
    </source>
</evidence>
<dbReference type="InterPro" id="IPR013905">
    <property type="entry name" value="Lgl_C_dom"/>
</dbReference>
<dbReference type="Gene3D" id="2.130.10.10">
    <property type="entry name" value="YVTN repeat-like/Quinoprotein amine dehydrogenase"/>
    <property type="match status" value="2"/>
</dbReference>
<name>A0A9P6KGV0_9FUNG</name>
<dbReference type="GO" id="GO:0006887">
    <property type="term" value="P:exocytosis"/>
    <property type="evidence" value="ECO:0007669"/>
    <property type="project" value="UniProtKB-KW"/>
</dbReference>
<evidence type="ECO:0000313" key="6">
    <source>
        <dbReference type="EMBL" id="KAF9584423.1"/>
    </source>
</evidence>
<feature type="compositionally biased region" description="Low complexity" evidence="4">
    <location>
        <begin position="640"/>
        <end position="654"/>
    </location>
</feature>
<keyword evidence="7" id="KW-1185">Reference proteome</keyword>
<dbReference type="PANTHER" id="PTHR10241:SF25">
    <property type="entry name" value="TOMOSYN, ISOFORM C"/>
    <property type="match status" value="1"/>
</dbReference>
<dbReference type="PROSITE" id="PS50082">
    <property type="entry name" value="WD_REPEATS_2"/>
    <property type="match status" value="1"/>
</dbReference>
<dbReference type="InterPro" id="IPR001680">
    <property type="entry name" value="WD40_rpt"/>
</dbReference>
<evidence type="ECO:0000256" key="3">
    <source>
        <dbReference type="PROSITE-ProRule" id="PRU00221"/>
    </source>
</evidence>
<feature type="compositionally biased region" description="Pro residues" evidence="4">
    <location>
        <begin position="717"/>
        <end position="734"/>
    </location>
</feature>
<comment type="caution">
    <text evidence="6">The sequence shown here is derived from an EMBL/GenBank/DDBJ whole genome shotgun (WGS) entry which is preliminary data.</text>
</comment>
<dbReference type="GO" id="GO:0005886">
    <property type="term" value="C:plasma membrane"/>
    <property type="evidence" value="ECO:0007669"/>
    <property type="project" value="TreeGrafter"/>
</dbReference>
<dbReference type="OrthoDB" id="19944at2759"/>
<dbReference type="GO" id="GO:0005737">
    <property type="term" value="C:cytoplasm"/>
    <property type="evidence" value="ECO:0007669"/>
    <property type="project" value="TreeGrafter"/>
</dbReference>
<feature type="region of interest" description="Disordered" evidence="4">
    <location>
        <begin position="1137"/>
        <end position="1156"/>
    </location>
</feature>
<feature type="region of interest" description="Disordered" evidence="4">
    <location>
        <begin position="984"/>
        <end position="1020"/>
    </location>
</feature>